<accession>A0ABW8IJ47</accession>
<feature type="transmembrane region" description="Helical" evidence="1">
    <location>
        <begin position="63"/>
        <end position="82"/>
    </location>
</feature>
<name>A0ABW8IJ47_9GAMM</name>
<dbReference type="InterPro" id="IPR007039">
    <property type="entry name" value="TrbC/VirB2"/>
</dbReference>
<keyword evidence="1" id="KW-1133">Transmembrane helix</keyword>
<keyword evidence="3" id="KW-1185">Reference proteome</keyword>
<comment type="caution">
    <text evidence="2">The sequence shown here is derived from an EMBL/GenBank/DDBJ whole genome shotgun (WGS) entry which is preliminary data.</text>
</comment>
<keyword evidence="1" id="KW-0472">Membrane</keyword>
<dbReference type="Proteomes" id="UP001620409">
    <property type="component" value="Unassembled WGS sequence"/>
</dbReference>
<dbReference type="EMBL" id="JADIKI010000022">
    <property type="protein sequence ID" value="MFK2854759.1"/>
    <property type="molecule type" value="Genomic_DNA"/>
</dbReference>
<gene>
    <name evidence="2" type="ORF">ISP18_09175</name>
</gene>
<evidence type="ECO:0000313" key="3">
    <source>
        <dbReference type="Proteomes" id="UP001620409"/>
    </source>
</evidence>
<evidence type="ECO:0000313" key="2">
    <source>
        <dbReference type="EMBL" id="MFK2854759.1"/>
    </source>
</evidence>
<organism evidence="2 3">
    <name type="scientific">Dyella humi</name>
    <dbReference type="NCBI Taxonomy" id="1770547"/>
    <lineage>
        <taxon>Bacteria</taxon>
        <taxon>Pseudomonadati</taxon>
        <taxon>Pseudomonadota</taxon>
        <taxon>Gammaproteobacteria</taxon>
        <taxon>Lysobacterales</taxon>
        <taxon>Rhodanobacteraceae</taxon>
        <taxon>Dyella</taxon>
    </lineage>
</organism>
<reference evidence="2 3" key="1">
    <citation type="submission" date="2020-10" db="EMBL/GenBank/DDBJ databases">
        <title>Phylogeny of dyella-like bacteria.</title>
        <authorList>
            <person name="Fu J."/>
        </authorList>
    </citation>
    <scope>NUCLEOTIDE SEQUENCE [LARGE SCALE GENOMIC DNA]</scope>
    <source>
        <strain evidence="2 3">DHG40</strain>
    </source>
</reference>
<evidence type="ECO:0000256" key="1">
    <source>
        <dbReference type="SAM" id="Phobius"/>
    </source>
</evidence>
<feature type="transmembrane region" description="Helical" evidence="1">
    <location>
        <begin position="89"/>
        <end position="106"/>
    </location>
</feature>
<protein>
    <submittedName>
        <fullName evidence="2">TrbC/VirB2 family protein</fullName>
    </submittedName>
</protein>
<proteinExistence type="predicted"/>
<dbReference type="Pfam" id="PF04956">
    <property type="entry name" value="TrbC"/>
    <property type="match status" value="1"/>
</dbReference>
<sequence length="133" mass="13913">MKSTSPNHHASFQPQQMLAFMLVSLVVLGAMMLPGVVLAQDLGGTDQKVCGFFSNINNLLNMASITAVTVAVAFSGYQIAFAHKRITDVAPVLIGGLLIGAGGQIAKMLVGDTGQSCSATTSMVMHYLSSFYA</sequence>
<keyword evidence="1" id="KW-0812">Transmembrane</keyword>